<dbReference type="AlphaFoldDB" id="X1T7D9"/>
<organism evidence="1">
    <name type="scientific">marine sediment metagenome</name>
    <dbReference type="NCBI Taxonomy" id="412755"/>
    <lineage>
        <taxon>unclassified sequences</taxon>
        <taxon>metagenomes</taxon>
        <taxon>ecological metagenomes</taxon>
    </lineage>
</organism>
<evidence type="ECO:0000313" key="1">
    <source>
        <dbReference type="EMBL" id="GAI87306.1"/>
    </source>
</evidence>
<protein>
    <submittedName>
        <fullName evidence="1">Uncharacterized protein</fullName>
    </submittedName>
</protein>
<sequence>MSLLHSKFIDSISHLATDTCTIQEYIITDKNSLGQEIKEWSNKTGHIDIACCLGSTKDTEIKLPDRTRGVSSHVVILLGYYPLVKKEMRAVINSTEYDIVGAVSDGYKNITKLDLEVVKL</sequence>
<proteinExistence type="predicted"/>
<comment type="caution">
    <text evidence="1">The sequence shown here is derived from an EMBL/GenBank/DDBJ whole genome shotgun (WGS) entry which is preliminary data.</text>
</comment>
<dbReference type="EMBL" id="BARW01006235">
    <property type="protein sequence ID" value="GAI87306.1"/>
    <property type="molecule type" value="Genomic_DNA"/>
</dbReference>
<name>X1T7D9_9ZZZZ</name>
<accession>X1T7D9</accession>
<gene>
    <name evidence="1" type="ORF">S12H4_13085</name>
</gene>
<reference evidence="1" key="1">
    <citation type="journal article" date="2014" name="Front. Microbiol.">
        <title>High frequency of phylogenetically diverse reductive dehalogenase-homologous genes in deep subseafloor sedimentary metagenomes.</title>
        <authorList>
            <person name="Kawai M."/>
            <person name="Futagami T."/>
            <person name="Toyoda A."/>
            <person name="Takaki Y."/>
            <person name="Nishi S."/>
            <person name="Hori S."/>
            <person name="Arai W."/>
            <person name="Tsubouchi T."/>
            <person name="Morono Y."/>
            <person name="Uchiyama I."/>
            <person name="Ito T."/>
            <person name="Fujiyama A."/>
            <person name="Inagaki F."/>
            <person name="Takami H."/>
        </authorList>
    </citation>
    <scope>NUCLEOTIDE SEQUENCE</scope>
    <source>
        <strain evidence="1">Expedition CK06-06</strain>
    </source>
</reference>